<dbReference type="RefSeq" id="WP_349298017.1">
    <property type="nucleotide sequence ID" value="NZ_JBEDNQ010000004.1"/>
</dbReference>
<protein>
    <submittedName>
        <fullName evidence="1">DUF2993 domain-containing protein</fullName>
    </submittedName>
</protein>
<dbReference type="Proteomes" id="UP001494902">
    <property type="component" value="Unassembled WGS sequence"/>
</dbReference>
<organism evidence="1 2">
    <name type="scientific">Pseudonocardia nematodicida</name>
    <dbReference type="NCBI Taxonomy" id="1206997"/>
    <lineage>
        <taxon>Bacteria</taxon>
        <taxon>Bacillati</taxon>
        <taxon>Actinomycetota</taxon>
        <taxon>Actinomycetes</taxon>
        <taxon>Pseudonocardiales</taxon>
        <taxon>Pseudonocardiaceae</taxon>
        <taxon>Pseudonocardia</taxon>
    </lineage>
</organism>
<reference evidence="1 2" key="1">
    <citation type="submission" date="2024-03" db="EMBL/GenBank/DDBJ databases">
        <title>Draft genome sequence of Pseudonocardia nematodicida JCM 31783.</title>
        <authorList>
            <person name="Butdee W."/>
            <person name="Duangmal K."/>
        </authorList>
    </citation>
    <scope>NUCLEOTIDE SEQUENCE [LARGE SCALE GENOMIC DNA]</scope>
    <source>
        <strain evidence="1 2">JCM 31783</strain>
    </source>
</reference>
<evidence type="ECO:0000313" key="1">
    <source>
        <dbReference type="EMBL" id="MEQ3550937.1"/>
    </source>
</evidence>
<gene>
    <name evidence="1" type="ORF">WIS52_10675</name>
</gene>
<evidence type="ECO:0000313" key="2">
    <source>
        <dbReference type="Proteomes" id="UP001494902"/>
    </source>
</evidence>
<dbReference type="InterPro" id="IPR021373">
    <property type="entry name" value="DUF2993"/>
</dbReference>
<comment type="caution">
    <text evidence="1">The sequence shown here is derived from an EMBL/GenBank/DDBJ whole genome shotgun (WGS) entry which is preliminary data.</text>
</comment>
<accession>A0ABV1K8Z2</accession>
<dbReference type="Pfam" id="PF11209">
    <property type="entry name" value="LmeA"/>
    <property type="match status" value="1"/>
</dbReference>
<sequence>MRRVLAAALAVVAVAVLVDLGTGAAAESSISRAMRDHMDLPEDPAVDVTGFSFLAQAVTGRYGTVEVSMDRMPIGPLRTPEVRAELYGVRAPLPDLLGPGPARFRAAAAEGSVRIRPADIRRMIDDDGGPAADVERLSVQEVDANTIETAVRAGGDPTLRNLDPRSAARFVAEMPVDGSDTEVAVLSALVVSDGVLRIVPRDVREQYTDEPVPDAVRESLTHALTVTLDPGTLPLDVTPTTATVPEYNILEISGAVRDLAVGESSPTARSAG</sequence>
<proteinExistence type="predicted"/>
<dbReference type="EMBL" id="JBEDNQ010000004">
    <property type="protein sequence ID" value="MEQ3550937.1"/>
    <property type="molecule type" value="Genomic_DNA"/>
</dbReference>
<keyword evidence="2" id="KW-1185">Reference proteome</keyword>
<name>A0ABV1K8Z2_9PSEU</name>